<dbReference type="AlphaFoldDB" id="A0A914MFY4"/>
<proteinExistence type="predicted"/>
<sequence>MGINNSKSVYHSTLESTISKNNEDEQIEGEEEEEEGEEEDDDDELLLDNEMELLVNCPNDLNNKQKIIFGRRKSLGTTNSTNNITNINEKQKLSRLKTLGTVMGKSLPLEDTNPPPPTNQQQQFYIQNNNLKYQFQSPSTAPSQRRLNFQAHKQRSFTTSILVSPLSIRRNENNINNNNYYLKMNNENMEKMDLKIKK</sequence>
<feature type="compositionally biased region" description="Acidic residues" evidence="1">
    <location>
        <begin position="24"/>
        <end position="43"/>
    </location>
</feature>
<protein>
    <submittedName>
        <fullName evidence="3">Uncharacterized protein</fullName>
    </submittedName>
</protein>
<evidence type="ECO:0000313" key="2">
    <source>
        <dbReference type="Proteomes" id="UP000887563"/>
    </source>
</evidence>
<feature type="compositionally biased region" description="Polar residues" evidence="1">
    <location>
        <begin position="1"/>
        <end position="20"/>
    </location>
</feature>
<dbReference type="WBParaSite" id="Minc3s01655g25382">
    <property type="protein sequence ID" value="Minc3s01655g25382"/>
    <property type="gene ID" value="Minc3s01655g25382"/>
</dbReference>
<evidence type="ECO:0000256" key="1">
    <source>
        <dbReference type="SAM" id="MobiDB-lite"/>
    </source>
</evidence>
<organism evidence="2 3">
    <name type="scientific">Meloidogyne incognita</name>
    <name type="common">Southern root-knot nematode worm</name>
    <name type="synonym">Oxyuris incognita</name>
    <dbReference type="NCBI Taxonomy" id="6306"/>
    <lineage>
        <taxon>Eukaryota</taxon>
        <taxon>Metazoa</taxon>
        <taxon>Ecdysozoa</taxon>
        <taxon>Nematoda</taxon>
        <taxon>Chromadorea</taxon>
        <taxon>Rhabditida</taxon>
        <taxon>Tylenchina</taxon>
        <taxon>Tylenchomorpha</taxon>
        <taxon>Tylenchoidea</taxon>
        <taxon>Meloidogynidae</taxon>
        <taxon>Meloidogyninae</taxon>
        <taxon>Meloidogyne</taxon>
        <taxon>Meloidogyne incognita group</taxon>
    </lineage>
</organism>
<dbReference type="Proteomes" id="UP000887563">
    <property type="component" value="Unplaced"/>
</dbReference>
<accession>A0A914MFY4</accession>
<feature type="region of interest" description="Disordered" evidence="1">
    <location>
        <begin position="1"/>
        <end position="43"/>
    </location>
</feature>
<keyword evidence="2" id="KW-1185">Reference proteome</keyword>
<name>A0A914MFY4_MELIC</name>
<evidence type="ECO:0000313" key="3">
    <source>
        <dbReference type="WBParaSite" id="Minc3s01655g25382"/>
    </source>
</evidence>
<reference evidence="3" key="1">
    <citation type="submission" date="2022-11" db="UniProtKB">
        <authorList>
            <consortium name="WormBaseParasite"/>
        </authorList>
    </citation>
    <scope>IDENTIFICATION</scope>
</reference>